<dbReference type="HOGENOM" id="CLU_1967399_0_0_7"/>
<gene>
    <name evidence="1" type="ordered locus">GSU2114</name>
</gene>
<name>Q74BC7_GEOSL</name>
<accession>Q74BC7</accession>
<evidence type="ECO:0000313" key="1">
    <source>
        <dbReference type="EMBL" id="AAR35490.1"/>
    </source>
</evidence>
<proteinExistence type="predicted"/>
<dbReference type="Proteomes" id="UP000000577">
    <property type="component" value="Chromosome"/>
</dbReference>
<dbReference type="InParanoid" id="Q74BC7"/>
<protein>
    <submittedName>
        <fullName evidence="1">Uncharacterized protein</fullName>
    </submittedName>
</protein>
<dbReference type="PATRIC" id="fig|243231.5.peg.2148"/>
<dbReference type="AlphaFoldDB" id="Q74BC7"/>
<organism evidence="1 2">
    <name type="scientific">Geobacter sulfurreducens (strain ATCC 51573 / DSM 12127 / PCA)</name>
    <dbReference type="NCBI Taxonomy" id="243231"/>
    <lineage>
        <taxon>Bacteria</taxon>
        <taxon>Pseudomonadati</taxon>
        <taxon>Thermodesulfobacteriota</taxon>
        <taxon>Desulfuromonadia</taxon>
        <taxon>Geobacterales</taxon>
        <taxon>Geobacteraceae</taxon>
        <taxon>Geobacter</taxon>
    </lineage>
</organism>
<reference evidence="1 2" key="2">
    <citation type="journal article" date="2012" name="BMC Genomics">
        <title>Comparative genomic analysis of Geobacter sulfurreducens KN400, a strain with enhanced capacity for extracellular electron transfer and electricity production.</title>
        <authorList>
            <person name="Butler J.E."/>
            <person name="Young N.D."/>
            <person name="Aklujkar M."/>
            <person name="Lovley D.R."/>
        </authorList>
    </citation>
    <scope>NUCLEOTIDE SEQUENCE [LARGE SCALE GENOMIC DNA]</scope>
    <source>
        <strain evidence="2">ATCC 51573 / DSM 12127 / PCA</strain>
    </source>
</reference>
<reference evidence="1 2" key="1">
    <citation type="journal article" date="2003" name="Science">
        <title>Genome of Geobacter sulfurreducens: metal reduction in subsurface environments.</title>
        <authorList>
            <person name="Methe B.A."/>
            <person name="Nelson K.E."/>
            <person name="Eisen J.A."/>
            <person name="Paulsen I.T."/>
            <person name="Nelson W."/>
            <person name="Heidelberg J.F."/>
            <person name="Wu D."/>
            <person name="Wu M."/>
            <person name="Ward N."/>
            <person name="Beanan M.J."/>
            <person name="Dodson R.J."/>
            <person name="Madupu R."/>
            <person name="Brinkac L.M."/>
            <person name="Daugherty S.C."/>
            <person name="DeBoy R.T."/>
            <person name="Durkin A.S."/>
            <person name="Gwinn M."/>
            <person name="Kolonay J.F."/>
            <person name="Sullivan S.A."/>
            <person name="Haft D.H."/>
            <person name="Selengut J."/>
            <person name="Davidsen T.M."/>
            <person name="Zafar N."/>
            <person name="White O."/>
            <person name="Tran B."/>
            <person name="Romero C."/>
            <person name="Forberger H.A."/>
            <person name="Weidman J."/>
            <person name="Khouri H."/>
            <person name="Feldblyum T.V."/>
            <person name="Utterback T.R."/>
            <person name="Van Aken S.E."/>
            <person name="Lovley D.R."/>
            <person name="Fraser C.M."/>
        </authorList>
    </citation>
    <scope>NUCLEOTIDE SEQUENCE [LARGE SCALE GENOMIC DNA]</scope>
    <source>
        <strain evidence="2">ATCC 51573 / DSM 12127 / PCA</strain>
    </source>
</reference>
<dbReference type="KEGG" id="gsu:GSU2114"/>
<sequence>MKKEVIKALQLLEKVAMEVGDGSIERYFNGFKNGSGTLYEYVLDILEDQDNVSEREALMALFGVHSAINHDPQAMAFFDRVQCDCCTKGMGYPKYLQHLLEKGGVVSTRVLSGNQMKHFQGIETRER</sequence>
<dbReference type="EnsemblBacteria" id="AAR35490">
    <property type="protein sequence ID" value="AAR35490"/>
    <property type="gene ID" value="GSU2114"/>
</dbReference>
<dbReference type="STRING" id="243231.GSU2114"/>
<evidence type="ECO:0000313" key="2">
    <source>
        <dbReference type="Proteomes" id="UP000000577"/>
    </source>
</evidence>
<keyword evidence="2" id="KW-1185">Reference proteome</keyword>
<dbReference type="EMBL" id="AE017180">
    <property type="protein sequence ID" value="AAR35490.1"/>
    <property type="molecule type" value="Genomic_DNA"/>
</dbReference>